<organism evidence="5 6">
    <name type="scientific">Sporosarcina luteola</name>
    <dbReference type="NCBI Taxonomy" id="582850"/>
    <lineage>
        <taxon>Bacteria</taxon>
        <taxon>Bacillati</taxon>
        <taxon>Bacillota</taxon>
        <taxon>Bacilli</taxon>
        <taxon>Bacillales</taxon>
        <taxon>Caryophanaceae</taxon>
        <taxon>Sporosarcina</taxon>
    </lineage>
</organism>
<dbReference type="Proteomes" id="UP000321901">
    <property type="component" value="Unassembled WGS sequence"/>
</dbReference>
<dbReference type="PRINTS" id="PR00035">
    <property type="entry name" value="HTHGNTR"/>
</dbReference>
<comment type="caution">
    <text evidence="5">The sequence shown here is derived from an EMBL/GenBank/DDBJ whole genome shotgun (WGS) entry which is preliminary data.</text>
</comment>
<evidence type="ECO:0000256" key="3">
    <source>
        <dbReference type="ARBA" id="ARBA00023163"/>
    </source>
</evidence>
<keyword evidence="3" id="KW-0804">Transcription</keyword>
<dbReference type="Pfam" id="PF00392">
    <property type="entry name" value="GntR"/>
    <property type="match status" value="1"/>
</dbReference>
<evidence type="ECO:0000313" key="6">
    <source>
        <dbReference type="Proteomes" id="UP000321901"/>
    </source>
</evidence>
<dbReference type="OrthoDB" id="9799482at2"/>
<dbReference type="AlphaFoldDB" id="A0A511Z472"/>
<accession>A0A511Z472</accession>
<dbReference type="InterPro" id="IPR036390">
    <property type="entry name" value="WH_DNA-bd_sf"/>
</dbReference>
<evidence type="ECO:0000313" key="5">
    <source>
        <dbReference type="EMBL" id="GEN82222.1"/>
    </source>
</evidence>
<dbReference type="EMBL" id="BJYL01000006">
    <property type="protein sequence ID" value="GEN82222.1"/>
    <property type="molecule type" value="Genomic_DNA"/>
</dbReference>
<dbReference type="GO" id="GO:0003700">
    <property type="term" value="F:DNA-binding transcription factor activity"/>
    <property type="evidence" value="ECO:0007669"/>
    <property type="project" value="InterPro"/>
</dbReference>
<keyword evidence="1" id="KW-0805">Transcription regulation</keyword>
<dbReference type="PROSITE" id="PS50949">
    <property type="entry name" value="HTH_GNTR"/>
    <property type="match status" value="1"/>
</dbReference>
<dbReference type="SMART" id="SM00345">
    <property type="entry name" value="HTH_GNTR"/>
    <property type="match status" value="1"/>
</dbReference>
<name>A0A511Z472_9BACL</name>
<dbReference type="InterPro" id="IPR000524">
    <property type="entry name" value="Tscrpt_reg_HTH_GntR"/>
</dbReference>
<evidence type="ECO:0000259" key="4">
    <source>
        <dbReference type="PROSITE" id="PS50949"/>
    </source>
</evidence>
<dbReference type="InterPro" id="IPR036388">
    <property type="entry name" value="WH-like_DNA-bd_sf"/>
</dbReference>
<keyword evidence="6" id="KW-1185">Reference proteome</keyword>
<dbReference type="PANTHER" id="PTHR43537:SF54">
    <property type="entry name" value="TRANSCRIPTIONAL REGULATOR, GNTR FAMILY"/>
    <property type="match status" value="1"/>
</dbReference>
<proteinExistence type="predicted"/>
<keyword evidence="2" id="KW-0238">DNA-binding</keyword>
<dbReference type="SUPFAM" id="SSF46785">
    <property type="entry name" value="Winged helix' DNA-binding domain"/>
    <property type="match status" value="1"/>
</dbReference>
<protein>
    <submittedName>
        <fullName evidence="5">GntR family transcriptional regulator</fullName>
    </submittedName>
</protein>
<reference evidence="5 6" key="1">
    <citation type="submission" date="2019-07" db="EMBL/GenBank/DDBJ databases">
        <title>Whole genome shotgun sequence of Sporosarcina luteola NBRC 105378.</title>
        <authorList>
            <person name="Hosoyama A."/>
            <person name="Uohara A."/>
            <person name="Ohji S."/>
            <person name="Ichikawa N."/>
        </authorList>
    </citation>
    <scope>NUCLEOTIDE SEQUENCE [LARGE SCALE GENOMIC DNA]</scope>
    <source>
        <strain evidence="5 6">NBRC 105378</strain>
    </source>
</reference>
<dbReference type="GO" id="GO:0003677">
    <property type="term" value="F:DNA binding"/>
    <property type="evidence" value="ECO:0007669"/>
    <property type="project" value="UniProtKB-KW"/>
</dbReference>
<evidence type="ECO:0000256" key="1">
    <source>
        <dbReference type="ARBA" id="ARBA00023015"/>
    </source>
</evidence>
<dbReference type="RefSeq" id="WP_147055061.1">
    <property type="nucleotide sequence ID" value="NZ_BJYL01000006.1"/>
</dbReference>
<gene>
    <name evidence="5" type="primary">gntR</name>
    <name evidence="5" type="ORF">SLU01_05340</name>
</gene>
<dbReference type="Gene3D" id="1.10.10.10">
    <property type="entry name" value="Winged helix-like DNA-binding domain superfamily/Winged helix DNA-binding domain"/>
    <property type="match status" value="1"/>
</dbReference>
<dbReference type="CDD" id="cd07377">
    <property type="entry name" value="WHTH_GntR"/>
    <property type="match status" value="1"/>
</dbReference>
<dbReference type="PANTHER" id="PTHR43537">
    <property type="entry name" value="TRANSCRIPTIONAL REGULATOR, GNTR FAMILY"/>
    <property type="match status" value="1"/>
</dbReference>
<evidence type="ECO:0000256" key="2">
    <source>
        <dbReference type="ARBA" id="ARBA00023125"/>
    </source>
</evidence>
<feature type="domain" description="HTH gntR-type" evidence="4">
    <location>
        <begin position="8"/>
        <end position="76"/>
    </location>
</feature>
<sequence length="214" mass="24574">MQNLKPSSKMFLDIVGELRLMIKAEGINIGDKLPSERVLAERLQVGRSTVREALRSLELLGLIETRRGEGTFLGDFKKHQLVEVLSTFIMQQPKSAMDVNETRIIHEKAAIESICKDIHKQNLPVWEGLIMKLQEDGTVLREDIVREMIIASDNRLSLKIWFLLKQYSKVPYEKMTEEKEAGIVKDLLGHIIEGRVFEALAAYDRWIEDIEGEE</sequence>